<evidence type="ECO:0000313" key="1">
    <source>
        <dbReference type="EMBL" id="RJN33121.1"/>
    </source>
</evidence>
<name>A0A3A4F5T5_9MICC</name>
<evidence type="ECO:0000313" key="2">
    <source>
        <dbReference type="Proteomes" id="UP000266615"/>
    </source>
</evidence>
<dbReference type="Proteomes" id="UP000266615">
    <property type="component" value="Unassembled WGS sequence"/>
</dbReference>
<proteinExistence type="predicted"/>
<organism evidence="1 2">
    <name type="scientific">Nesterenkonia natronophila</name>
    <dbReference type="NCBI Taxonomy" id="2174932"/>
    <lineage>
        <taxon>Bacteria</taxon>
        <taxon>Bacillati</taxon>
        <taxon>Actinomycetota</taxon>
        <taxon>Actinomycetes</taxon>
        <taxon>Micrococcales</taxon>
        <taxon>Micrococcaceae</taxon>
        <taxon>Nesterenkonia</taxon>
    </lineage>
</organism>
<protein>
    <submittedName>
        <fullName evidence="1">Uncharacterized protein</fullName>
    </submittedName>
</protein>
<dbReference type="InterPro" id="IPR037185">
    <property type="entry name" value="EmrE-like"/>
</dbReference>
<comment type="caution">
    <text evidence="1">The sequence shown here is derived from an EMBL/GenBank/DDBJ whole genome shotgun (WGS) entry which is preliminary data.</text>
</comment>
<reference evidence="1 2" key="1">
    <citation type="submission" date="2018-09" db="EMBL/GenBank/DDBJ databases">
        <title>Nesterenkonia natronophila sp. nov., an alkaliphilic actinobacteriume isolated from a soda lake, and emended description of the genus Nesterenkonia.</title>
        <authorList>
            <person name="Menes R.J."/>
            <person name="Iriarte A."/>
        </authorList>
    </citation>
    <scope>NUCLEOTIDE SEQUENCE [LARGE SCALE GENOMIC DNA]</scope>
    <source>
        <strain evidence="1 2">M8</strain>
    </source>
</reference>
<dbReference type="OrthoDB" id="9812521at2"/>
<dbReference type="EMBL" id="QYZP01000001">
    <property type="protein sequence ID" value="RJN33121.1"/>
    <property type="molecule type" value="Genomic_DNA"/>
</dbReference>
<sequence length="51" mass="5314">MLVPVVGILLAWLVLGETPALGEILGGMLVLAGVFWANGRPLRLPPARPAP</sequence>
<keyword evidence="2" id="KW-1185">Reference proteome</keyword>
<dbReference type="SUPFAM" id="SSF103481">
    <property type="entry name" value="Multidrug resistance efflux transporter EmrE"/>
    <property type="match status" value="1"/>
</dbReference>
<dbReference type="AlphaFoldDB" id="A0A3A4F5T5"/>
<gene>
    <name evidence="1" type="ORF">D3250_04875</name>
</gene>
<accession>A0A3A4F5T5</accession>